<feature type="binding site" evidence="17">
    <location>
        <position position="31"/>
    </location>
    <ligand>
        <name>[4Fe-4S] cluster</name>
        <dbReference type="ChEBI" id="CHEBI:49883"/>
    </ligand>
</feature>
<evidence type="ECO:0000256" key="14">
    <source>
        <dbReference type="ARBA" id="ARBA00023284"/>
    </source>
</evidence>
<evidence type="ECO:0000256" key="7">
    <source>
        <dbReference type="ARBA" id="ARBA00022694"/>
    </source>
</evidence>
<evidence type="ECO:0000256" key="6">
    <source>
        <dbReference type="ARBA" id="ARBA00022485"/>
    </source>
</evidence>
<sequence length="208" mass="24348">MNKVNYQKILDGIISNLQKTNTAPTLLLHVCCAPCSSYCLEYLSQYFKITVFFYNPNISEKAEYQHRLNEEKRFISEMNFKYPVNIIEGEYSPLEYFSAVKGLENEPEGGERCKKCFELRLEKTARIARKMNFDYFTTTLTISPLKNAPLLNQIGERFADVYNVKWLNSDFKKKEGYKRSIVLSAEHNLYRQNYCGCVFSKREAAEKE</sequence>
<dbReference type="InterPro" id="IPR003828">
    <property type="entry name" value="QueH"/>
</dbReference>
<reference evidence="18 19" key="1">
    <citation type="submission" date="2020-08" db="EMBL/GenBank/DDBJ databases">
        <title>Genome public.</title>
        <authorList>
            <person name="Liu C."/>
            <person name="Sun Q."/>
        </authorList>
    </citation>
    <scope>NUCLEOTIDE SEQUENCE [LARGE SCALE GENOMIC DNA]</scope>
    <source>
        <strain evidence="18 19">NSJ-71</strain>
    </source>
</reference>
<evidence type="ECO:0000256" key="15">
    <source>
        <dbReference type="ARBA" id="ARBA00031446"/>
    </source>
</evidence>
<evidence type="ECO:0000256" key="10">
    <source>
        <dbReference type="ARBA" id="ARBA00023002"/>
    </source>
</evidence>
<dbReference type="PANTHER" id="PTHR36701">
    <property type="entry name" value="EPOXYQUEUOSINE REDUCTASE QUEH"/>
    <property type="match status" value="1"/>
</dbReference>
<keyword evidence="8 17" id="KW-0479">Metal-binding</keyword>
<dbReference type="HAMAP" id="MF_02089">
    <property type="entry name" value="QueH"/>
    <property type="match status" value="1"/>
</dbReference>
<evidence type="ECO:0000256" key="16">
    <source>
        <dbReference type="ARBA" id="ARBA00047415"/>
    </source>
</evidence>
<evidence type="ECO:0000256" key="12">
    <source>
        <dbReference type="ARBA" id="ARBA00023014"/>
    </source>
</evidence>
<keyword evidence="9 17" id="KW-0671">Queuosine biosynthesis</keyword>
<keyword evidence="12 17" id="KW-0411">Iron-sulfur</keyword>
<keyword evidence="14 17" id="KW-0676">Redox-active center</keyword>
<dbReference type="PANTHER" id="PTHR36701:SF1">
    <property type="entry name" value="EPOXYQUEUOSINE REDUCTASE QUEH"/>
    <property type="match status" value="1"/>
</dbReference>
<evidence type="ECO:0000256" key="4">
    <source>
        <dbReference type="ARBA" id="ARBA00012622"/>
    </source>
</evidence>
<evidence type="ECO:0000313" key="18">
    <source>
        <dbReference type="EMBL" id="MBC5727540.1"/>
    </source>
</evidence>
<evidence type="ECO:0000256" key="1">
    <source>
        <dbReference type="ARBA" id="ARBA00002268"/>
    </source>
</evidence>
<evidence type="ECO:0000256" key="9">
    <source>
        <dbReference type="ARBA" id="ARBA00022785"/>
    </source>
</evidence>
<evidence type="ECO:0000256" key="13">
    <source>
        <dbReference type="ARBA" id="ARBA00023157"/>
    </source>
</evidence>
<feature type="binding site" evidence="17">
    <location>
        <position position="116"/>
    </location>
    <ligand>
        <name>[4Fe-4S] cluster</name>
        <dbReference type="ChEBI" id="CHEBI:49883"/>
    </ligand>
</feature>
<evidence type="ECO:0000256" key="11">
    <source>
        <dbReference type="ARBA" id="ARBA00023004"/>
    </source>
</evidence>
<comment type="function">
    <text evidence="1 17">Catalyzes the conversion of epoxyqueuosine (oQ) to queuosine (Q), which is a hypermodified base found in the wobble positions of tRNA(Asp), tRNA(Asn), tRNA(His) and tRNA(Tyr).</text>
</comment>
<dbReference type="Pfam" id="PF02677">
    <property type="entry name" value="QueH"/>
    <property type="match status" value="1"/>
</dbReference>
<keyword evidence="19" id="KW-1185">Reference proteome</keyword>
<protein>
    <recommendedName>
        <fullName evidence="5 17">Epoxyqueuosine reductase QueH</fullName>
        <ecNumber evidence="4 17">1.17.99.6</ecNumber>
    </recommendedName>
    <alternativeName>
        <fullName evidence="15 17">Queuosine biosynthesis protein QueH</fullName>
    </alternativeName>
</protein>
<feature type="binding site" evidence="17">
    <location>
        <position position="113"/>
    </location>
    <ligand>
        <name>[4Fe-4S] cluster</name>
        <dbReference type="ChEBI" id="CHEBI:49883"/>
    </ligand>
</feature>
<keyword evidence="7 17" id="KW-0819">tRNA processing</keyword>
<comment type="similarity">
    <text evidence="3 17">Belongs to the QueH family.</text>
</comment>
<evidence type="ECO:0000313" key="19">
    <source>
        <dbReference type="Proteomes" id="UP000636755"/>
    </source>
</evidence>
<dbReference type="Proteomes" id="UP000636755">
    <property type="component" value="Unassembled WGS sequence"/>
</dbReference>
<organism evidence="18 19">
    <name type="scientific">Ruminococcus intestinalis</name>
    <dbReference type="NCBI Taxonomy" id="2763066"/>
    <lineage>
        <taxon>Bacteria</taxon>
        <taxon>Bacillati</taxon>
        <taxon>Bacillota</taxon>
        <taxon>Clostridia</taxon>
        <taxon>Eubacteriales</taxon>
        <taxon>Oscillospiraceae</taxon>
        <taxon>Ruminococcus</taxon>
    </lineage>
</organism>
<evidence type="ECO:0000256" key="8">
    <source>
        <dbReference type="ARBA" id="ARBA00022723"/>
    </source>
</evidence>
<comment type="pathway">
    <text evidence="2 17">tRNA modification; tRNA-queuosine biosynthesis.</text>
</comment>
<evidence type="ECO:0000256" key="5">
    <source>
        <dbReference type="ARBA" id="ARBA00016895"/>
    </source>
</evidence>
<accession>A0ABR7HJ41</accession>
<keyword evidence="13 17" id="KW-1015">Disulfide bond</keyword>
<comment type="catalytic activity">
    <reaction evidence="16 17">
        <text>epoxyqueuosine(34) in tRNA + AH2 = queuosine(34) in tRNA + A + H2O</text>
        <dbReference type="Rhea" id="RHEA:32159"/>
        <dbReference type="Rhea" id="RHEA-COMP:18571"/>
        <dbReference type="Rhea" id="RHEA-COMP:18582"/>
        <dbReference type="ChEBI" id="CHEBI:13193"/>
        <dbReference type="ChEBI" id="CHEBI:15377"/>
        <dbReference type="ChEBI" id="CHEBI:17499"/>
        <dbReference type="ChEBI" id="CHEBI:194431"/>
        <dbReference type="ChEBI" id="CHEBI:194443"/>
        <dbReference type="EC" id="1.17.99.6"/>
    </reaction>
</comment>
<evidence type="ECO:0000256" key="17">
    <source>
        <dbReference type="HAMAP-Rule" id="MF_02089"/>
    </source>
</evidence>
<feature type="binding site" evidence="17">
    <location>
        <position position="32"/>
    </location>
    <ligand>
        <name>[4Fe-4S] cluster</name>
        <dbReference type="ChEBI" id="CHEBI:49883"/>
    </ligand>
</feature>
<comment type="caution">
    <text evidence="18">The sequence shown here is derived from an EMBL/GenBank/DDBJ whole genome shotgun (WGS) entry which is preliminary data.</text>
</comment>
<feature type="disulfide bond" description="Redox-active" evidence="17">
    <location>
        <begin position="195"/>
        <end position="197"/>
    </location>
</feature>
<keyword evidence="10 17" id="KW-0560">Oxidoreductase</keyword>
<keyword evidence="6 17" id="KW-0004">4Fe-4S</keyword>
<dbReference type="EC" id="1.17.99.6" evidence="4 17"/>
<proteinExistence type="inferred from homology"/>
<name>A0ABR7HJ41_9FIRM</name>
<dbReference type="EMBL" id="JACOPS010000001">
    <property type="protein sequence ID" value="MBC5727540.1"/>
    <property type="molecule type" value="Genomic_DNA"/>
</dbReference>
<dbReference type="RefSeq" id="WP_186934828.1">
    <property type="nucleotide sequence ID" value="NZ_JACOPS010000001.1"/>
</dbReference>
<evidence type="ECO:0000256" key="2">
    <source>
        <dbReference type="ARBA" id="ARBA00004691"/>
    </source>
</evidence>
<keyword evidence="11 17" id="KW-0408">Iron</keyword>
<evidence type="ECO:0000256" key="3">
    <source>
        <dbReference type="ARBA" id="ARBA00008207"/>
    </source>
</evidence>
<gene>
    <name evidence="17" type="primary">queH</name>
    <name evidence="18" type="ORF">H8R91_03130</name>
</gene>